<dbReference type="InterPro" id="IPR036206">
    <property type="entry name" value="ThiamineP_synth_sf"/>
</dbReference>
<dbReference type="AlphaFoldDB" id="A0A9D1DDH9"/>
<evidence type="ECO:0000256" key="11">
    <source>
        <dbReference type="RuleBase" id="RU004253"/>
    </source>
</evidence>
<accession>A0A9D1DDH9</accession>
<gene>
    <name evidence="9 13" type="primary">thiE</name>
    <name evidence="13" type="ORF">IAB89_01405</name>
</gene>
<evidence type="ECO:0000256" key="4">
    <source>
        <dbReference type="ARBA" id="ARBA00022842"/>
    </source>
</evidence>
<dbReference type="InterPro" id="IPR034291">
    <property type="entry name" value="TMP_synthase"/>
</dbReference>
<keyword evidence="3 9" id="KW-0479">Metal-binding</keyword>
<evidence type="ECO:0000313" key="14">
    <source>
        <dbReference type="Proteomes" id="UP000824242"/>
    </source>
</evidence>
<sequence length="212" mass="22550">MTFDKHCLRLYAVTDRAWVGRQSLLEQVEDALRGGATCVQLREKELPEEEFLREAVEMAELCRRYHVPFLINDNVEIALRCGADGVHVGQDDMAAAEARRLLGPDKIVGVSVHTPEEAEQALRDGADYLGVGAVFSTSTKTDVSVLTHEALRAICGATPLPAVAIGGISLANVQELAGSGVEGIAVVSAIFGAPEIREAAQALLAASEKMVG</sequence>
<dbReference type="InterPro" id="IPR013785">
    <property type="entry name" value="Aldolase_TIM"/>
</dbReference>
<feature type="binding site" evidence="9">
    <location>
        <begin position="40"/>
        <end position="44"/>
    </location>
    <ligand>
        <name>4-amino-2-methyl-5-(diphosphooxymethyl)pyrimidine</name>
        <dbReference type="ChEBI" id="CHEBI:57841"/>
    </ligand>
</feature>
<evidence type="ECO:0000256" key="7">
    <source>
        <dbReference type="ARBA" id="ARBA00047851"/>
    </source>
</evidence>
<evidence type="ECO:0000259" key="12">
    <source>
        <dbReference type="Pfam" id="PF02581"/>
    </source>
</evidence>
<evidence type="ECO:0000256" key="6">
    <source>
        <dbReference type="ARBA" id="ARBA00047334"/>
    </source>
</evidence>
<dbReference type="GO" id="GO:0004789">
    <property type="term" value="F:thiamine-phosphate diphosphorylase activity"/>
    <property type="evidence" value="ECO:0007669"/>
    <property type="project" value="UniProtKB-UniRule"/>
</dbReference>
<keyword evidence="2 9" id="KW-0808">Transferase</keyword>
<evidence type="ECO:0000313" key="13">
    <source>
        <dbReference type="EMBL" id="HIR46305.1"/>
    </source>
</evidence>
<dbReference type="CDD" id="cd00564">
    <property type="entry name" value="TMP_TenI"/>
    <property type="match status" value="1"/>
</dbReference>
<evidence type="ECO:0000256" key="1">
    <source>
        <dbReference type="ARBA" id="ARBA00005165"/>
    </source>
</evidence>
<dbReference type="SUPFAM" id="SSF51391">
    <property type="entry name" value="Thiamin phosphate synthase"/>
    <property type="match status" value="1"/>
</dbReference>
<dbReference type="Pfam" id="PF02581">
    <property type="entry name" value="TMP-TENI"/>
    <property type="match status" value="1"/>
</dbReference>
<feature type="binding site" evidence="9">
    <location>
        <position position="73"/>
    </location>
    <ligand>
        <name>Mg(2+)</name>
        <dbReference type="ChEBI" id="CHEBI:18420"/>
    </ligand>
</feature>
<feature type="binding site" evidence="9">
    <location>
        <position position="111"/>
    </location>
    <ligand>
        <name>4-amino-2-methyl-5-(diphosphooxymethyl)pyrimidine</name>
        <dbReference type="ChEBI" id="CHEBI:57841"/>
    </ligand>
</feature>
<evidence type="ECO:0000256" key="10">
    <source>
        <dbReference type="RuleBase" id="RU003826"/>
    </source>
</evidence>
<dbReference type="GO" id="GO:0009228">
    <property type="term" value="P:thiamine biosynthetic process"/>
    <property type="evidence" value="ECO:0007669"/>
    <property type="project" value="UniProtKB-KW"/>
</dbReference>
<dbReference type="NCBIfam" id="TIGR00693">
    <property type="entry name" value="thiE"/>
    <property type="match status" value="1"/>
</dbReference>
<dbReference type="PANTHER" id="PTHR20857:SF15">
    <property type="entry name" value="THIAMINE-PHOSPHATE SYNTHASE"/>
    <property type="match status" value="1"/>
</dbReference>
<evidence type="ECO:0000256" key="5">
    <source>
        <dbReference type="ARBA" id="ARBA00022977"/>
    </source>
</evidence>
<reference evidence="13" key="2">
    <citation type="journal article" date="2021" name="PeerJ">
        <title>Extensive microbial diversity within the chicken gut microbiome revealed by metagenomics and culture.</title>
        <authorList>
            <person name="Gilroy R."/>
            <person name="Ravi A."/>
            <person name="Getino M."/>
            <person name="Pursley I."/>
            <person name="Horton D.L."/>
            <person name="Alikhan N.F."/>
            <person name="Baker D."/>
            <person name="Gharbi K."/>
            <person name="Hall N."/>
            <person name="Watson M."/>
            <person name="Adriaenssens E.M."/>
            <person name="Foster-Nyarko E."/>
            <person name="Jarju S."/>
            <person name="Secka A."/>
            <person name="Antonio M."/>
            <person name="Oren A."/>
            <person name="Chaudhuri R.R."/>
            <person name="La Ragione R."/>
            <person name="Hildebrand F."/>
            <person name="Pallen M.J."/>
        </authorList>
    </citation>
    <scope>NUCLEOTIDE SEQUENCE</scope>
    <source>
        <strain evidence="13">ChiSxjej1B13-7958</strain>
    </source>
</reference>
<reference evidence="13" key="1">
    <citation type="submission" date="2020-10" db="EMBL/GenBank/DDBJ databases">
        <authorList>
            <person name="Gilroy R."/>
        </authorList>
    </citation>
    <scope>NUCLEOTIDE SEQUENCE</scope>
    <source>
        <strain evidence="13">ChiSxjej1B13-7958</strain>
    </source>
</reference>
<dbReference type="GO" id="GO:0000287">
    <property type="term" value="F:magnesium ion binding"/>
    <property type="evidence" value="ECO:0007669"/>
    <property type="project" value="UniProtKB-UniRule"/>
</dbReference>
<dbReference type="InterPro" id="IPR022998">
    <property type="entry name" value="ThiamineP_synth_TenI"/>
</dbReference>
<feature type="binding site" evidence="9">
    <location>
        <position position="72"/>
    </location>
    <ligand>
        <name>4-amino-2-methyl-5-(diphosphooxymethyl)pyrimidine</name>
        <dbReference type="ChEBI" id="CHEBI:57841"/>
    </ligand>
</feature>
<comment type="pathway">
    <text evidence="1 9 11">Cofactor biosynthesis; thiamine diphosphate biosynthesis; thiamine phosphate from 4-amino-2-methyl-5-diphosphomethylpyrimidine and 4-methyl-5-(2-phosphoethyl)-thiazole: step 1/1.</text>
</comment>
<comment type="caution">
    <text evidence="13">The sequence shown here is derived from an EMBL/GenBank/DDBJ whole genome shotgun (WGS) entry which is preliminary data.</text>
</comment>
<feature type="binding site" evidence="9">
    <location>
        <position position="92"/>
    </location>
    <ligand>
        <name>Mg(2+)</name>
        <dbReference type="ChEBI" id="CHEBI:18420"/>
    </ligand>
</feature>
<keyword evidence="4 9" id="KW-0460">Magnesium</keyword>
<dbReference type="GO" id="GO:0005737">
    <property type="term" value="C:cytoplasm"/>
    <property type="evidence" value="ECO:0007669"/>
    <property type="project" value="TreeGrafter"/>
</dbReference>
<evidence type="ECO:0000256" key="3">
    <source>
        <dbReference type="ARBA" id="ARBA00022723"/>
    </source>
</evidence>
<dbReference type="EC" id="2.5.1.3" evidence="9"/>
<feature type="binding site" evidence="9">
    <location>
        <position position="140"/>
    </location>
    <ligand>
        <name>4-amino-2-methyl-5-(diphosphooxymethyl)pyrimidine</name>
        <dbReference type="ChEBI" id="CHEBI:57841"/>
    </ligand>
</feature>
<comment type="catalytic activity">
    <reaction evidence="7 9 10">
        <text>2-(2-carboxy-4-methylthiazol-5-yl)ethyl phosphate + 4-amino-2-methyl-5-(diphosphooxymethyl)pyrimidine + 2 H(+) = thiamine phosphate + CO2 + diphosphate</text>
        <dbReference type="Rhea" id="RHEA:47848"/>
        <dbReference type="ChEBI" id="CHEBI:15378"/>
        <dbReference type="ChEBI" id="CHEBI:16526"/>
        <dbReference type="ChEBI" id="CHEBI:33019"/>
        <dbReference type="ChEBI" id="CHEBI:37575"/>
        <dbReference type="ChEBI" id="CHEBI:57841"/>
        <dbReference type="ChEBI" id="CHEBI:62890"/>
        <dbReference type="EC" id="2.5.1.3"/>
    </reaction>
</comment>
<evidence type="ECO:0000256" key="9">
    <source>
        <dbReference type="HAMAP-Rule" id="MF_00097"/>
    </source>
</evidence>
<dbReference type="PANTHER" id="PTHR20857">
    <property type="entry name" value="THIAMINE-PHOSPHATE PYROPHOSPHORYLASE"/>
    <property type="match status" value="1"/>
</dbReference>
<dbReference type="EMBL" id="DVGZ01000014">
    <property type="protein sequence ID" value="HIR46305.1"/>
    <property type="molecule type" value="Genomic_DNA"/>
</dbReference>
<keyword evidence="5 9" id="KW-0784">Thiamine biosynthesis</keyword>
<comment type="cofactor">
    <cofactor evidence="9">
        <name>Mg(2+)</name>
        <dbReference type="ChEBI" id="CHEBI:18420"/>
    </cofactor>
    <text evidence="9">Binds 1 Mg(2+) ion per subunit.</text>
</comment>
<feature type="binding site" evidence="9">
    <location>
        <begin position="137"/>
        <end position="139"/>
    </location>
    <ligand>
        <name>2-[(2R,5Z)-2-carboxy-4-methylthiazol-5(2H)-ylidene]ethyl phosphate</name>
        <dbReference type="ChEBI" id="CHEBI:62899"/>
    </ligand>
</feature>
<proteinExistence type="inferred from homology"/>
<organism evidence="13 14">
    <name type="scientific">Candidatus Caccousia avicola</name>
    <dbReference type="NCBI Taxonomy" id="2840721"/>
    <lineage>
        <taxon>Bacteria</taxon>
        <taxon>Bacillati</taxon>
        <taxon>Bacillota</taxon>
        <taxon>Clostridia</taxon>
        <taxon>Eubacteriales</taxon>
        <taxon>Oscillospiraceae</taxon>
        <taxon>Oscillospiraceae incertae sedis</taxon>
        <taxon>Candidatus Caccousia</taxon>
    </lineage>
</organism>
<dbReference type="Gene3D" id="3.20.20.70">
    <property type="entry name" value="Aldolase class I"/>
    <property type="match status" value="1"/>
</dbReference>
<dbReference type="GO" id="GO:0009229">
    <property type="term" value="P:thiamine diphosphate biosynthetic process"/>
    <property type="evidence" value="ECO:0007669"/>
    <property type="project" value="UniProtKB-UniRule"/>
</dbReference>
<comment type="function">
    <text evidence="9">Condenses 4-methyl-5-(beta-hydroxyethyl)thiazole monophosphate (THZ-P) and 2-methyl-4-amino-5-hydroxymethyl pyrimidine pyrophosphate (HMP-PP) to form thiamine monophosphate (TMP).</text>
</comment>
<evidence type="ECO:0000256" key="2">
    <source>
        <dbReference type="ARBA" id="ARBA00022679"/>
    </source>
</evidence>
<name>A0A9D1DDH9_9FIRM</name>
<dbReference type="HAMAP" id="MF_00097">
    <property type="entry name" value="TMP_synthase"/>
    <property type="match status" value="1"/>
</dbReference>
<protein>
    <recommendedName>
        <fullName evidence="9">Thiamine-phosphate synthase</fullName>
        <shortName evidence="9">TP synthase</shortName>
        <shortName evidence="9">TPS</shortName>
        <ecNumber evidence="9">2.5.1.3</ecNumber>
    </recommendedName>
    <alternativeName>
        <fullName evidence="9">Thiamine-phosphate pyrophosphorylase</fullName>
        <shortName evidence="9">TMP pyrophosphorylase</shortName>
        <shortName evidence="9">TMP-PPase</shortName>
    </alternativeName>
</protein>
<comment type="catalytic activity">
    <reaction evidence="8 9 10">
        <text>2-[(2R,5Z)-2-carboxy-4-methylthiazol-5(2H)-ylidene]ethyl phosphate + 4-amino-2-methyl-5-(diphosphooxymethyl)pyrimidine + 2 H(+) = thiamine phosphate + CO2 + diphosphate</text>
        <dbReference type="Rhea" id="RHEA:47844"/>
        <dbReference type="ChEBI" id="CHEBI:15378"/>
        <dbReference type="ChEBI" id="CHEBI:16526"/>
        <dbReference type="ChEBI" id="CHEBI:33019"/>
        <dbReference type="ChEBI" id="CHEBI:37575"/>
        <dbReference type="ChEBI" id="CHEBI:57841"/>
        <dbReference type="ChEBI" id="CHEBI:62899"/>
        <dbReference type="EC" id="2.5.1.3"/>
    </reaction>
</comment>
<feature type="domain" description="Thiamine phosphate synthase/TenI" evidence="12">
    <location>
        <begin position="10"/>
        <end position="190"/>
    </location>
</feature>
<dbReference type="FunFam" id="3.20.20.70:FF:000096">
    <property type="entry name" value="Thiamine-phosphate synthase"/>
    <property type="match status" value="1"/>
</dbReference>
<evidence type="ECO:0000256" key="8">
    <source>
        <dbReference type="ARBA" id="ARBA00047883"/>
    </source>
</evidence>
<comment type="similarity">
    <text evidence="9 10">Belongs to the thiamine-phosphate synthase family.</text>
</comment>
<dbReference type="Proteomes" id="UP000824242">
    <property type="component" value="Unassembled WGS sequence"/>
</dbReference>
<feature type="binding site" evidence="9">
    <location>
        <begin position="187"/>
        <end position="188"/>
    </location>
    <ligand>
        <name>2-[(2R,5Z)-2-carboxy-4-methylthiazol-5(2H)-ylidene]ethyl phosphate</name>
        <dbReference type="ChEBI" id="CHEBI:62899"/>
    </ligand>
</feature>
<comment type="catalytic activity">
    <reaction evidence="6 9 10">
        <text>4-methyl-5-(2-phosphooxyethyl)-thiazole + 4-amino-2-methyl-5-(diphosphooxymethyl)pyrimidine + H(+) = thiamine phosphate + diphosphate</text>
        <dbReference type="Rhea" id="RHEA:22328"/>
        <dbReference type="ChEBI" id="CHEBI:15378"/>
        <dbReference type="ChEBI" id="CHEBI:33019"/>
        <dbReference type="ChEBI" id="CHEBI:37575"/>
        <dbReference type="ChEBI" id="CHEBI:57841"/>
        <dbReference type="ChEBI" id="CHEBI:58296"/>
        <dbReference type="EC" id="2.5.1.3"/>
    </reaction>
</comment>
<feature type="binding site" evidence="9">
    <location>
        <position position="167"/>
    </location>
    <ligand>
        <name>2-[(2R,5Z)-2-carboxy-4-methylthiazol-5(2H)-ylidene]ethyl phosphate</name>
        <dbReference type="ChEBI" id="CHEBI:62899"/>
    </ligand>
</feature>